<dbReference type="OrthoDB" id="9795248at2"/>
<keyword evidence="3 5" id="KW-1133">Transmembrane helix</keyword>
<keyword evidence="4 5" id="KW-0472">Membrane</keyword>
<feature type="transmembrane region" description="Helical" evidence="5">
    <location>
        <begin position="335"/>
        <end position="355"/>
    </location>
</feature>
<comment type="caution">
    <text evidence="7">The sequence shown here is derived from an EMBL/GenBank/DDBJ whole genome shotgun (WGS) entry which is preliminary data.</text>
</comment>
<feature type="transmembrane region" description="Helical" evidence="5">
    <location>
        <begin position="239"/>
        <end position="260"/>
    </location>
</feature>
<comment type="subcellular location">
    <subcellularLocation>
        <location evidence="1">Membrane</location>
        <topology evidence="1">Multi-pass membrane protein</topology>
    </subcellularLocation>
</comment>
<evidence type="ECO:0000259" key="6">
    <source>
        <dbReference type="Pfam" id="PF04932"/>
    </source>
</evidence>
<evidence type="ECO:0000256" key="2">
    <source>
        <dbReference type="ARBA" id="ARBA00022692"/>
    </source>
</evidence>
<name>A0A118DQH1_9BURK</name>
<proteinExistence type="predicted"/>
<evidence type="ECO:0000313" key="7">
    <source>
        <dbReference type="EMBL" id="KVE29706.1"/>
    </source>
</evidence>
<feature type="transmembrane region" description="Helical" evidence="5">
    <location>
        <begin position="188"/>
        <end position="205"/>
    </location>
</feature>
<dbReference type="AlphaFoldDB" id="A0A118DQH1"/>
<gene>
    <name evidence="7" type="ORF">WS67_00310</name>
</gene>
<dbReference type="Proteomes" id="UP000062788">
    <property type="component" value="Unassembled WGS sequence"/>
</dbReference>
<feature type="transmembrane region" description="Helical" evidence="5">
    <location>
        <begin position="371"/>
        <end position="390"/>
    </location>
</feature>
<dbReference type="RefSeq" id="WP_059513054.1">
    <property type="nucleotide sequence ID" value="NZ_LOWA01000011.1"/>
</dbReference>
<sequence>MKLAPHDASRRLTAARACAVAALCSVPLSTALTNIMCALFVLTLVSSPEFWRRLPSMPRHRSALAALLLFAALAASVAYSVAPQHEAWSWVGKYVKLLALPLAIIAFKDSGWQKIACWSLFVTLIAVTMLSTTNYLGLTAIGPAHTAGEPLSRAWVFKNHIAAGMLGALLFYQAADFALAAGSRRARAIFAAIALLTLVNVLVMLQGRTGQIVAILFVFAIAARYALQHRDALRPRPLLLGIGIAAAAVAAIVVACTMPGERMMKVVSEVREYRESNAVTSTGLRVEWYRKSLELIEARPVIGYGAGGLGTEFEKLTAGKTGAQGELTHNPHNEYLLMAVQLGVIGAALFVYLLARIGRDAATLEPRSRHLLLAWLFAFALGCLANSMLLDFTEGHLLTLLAGILLGCGWRDQAAGARDAVTASTPASAPPRQ</sequence>
<feature type="transmembrane region" description="Helical" evidence="5">
    <location>
        <begin position="211"/>
        <end position="227"/>
    </location>
</feature>
<dbReference type="InterPro" id="IPR051533">
    <property type="entry name" value="WaaL-like"/>
</dbReference>
<dbReference type="PANTHER" id="PTHR37422:SF13">
    <property type="entry name" value="LIPOPOLYSACCHARIDE BIOSYNTHESIS PROTEIN PA4999-RELATED"/>
    <property type="match status" value="1"/>
</dbReference>
<evidence type="ECO:0000256" key="5">
    <source>
        <dbReference type="SAM" id="Phobius"/>
    </source>
</evidence>
<reference evidence="7 8" key="1">
    <citation type="submission" date="2015-11" db="EMBL/GenBank/DDBJ databases">
        <title>Expanding the genomic diversity of Burkholderia species for the development of highly accurate diagnostics.</title>
        <authorList>
            <person name="Sahl J."/>
            <person name="Keim P."/>
            <person name="Wagner D."/>
        </authorList>
    </citation>
    <scope>NUCLEOTIDE SEQUENCE [LARGE SCALE GENOMIC DNA]</scope>
    <source>
        <strain evidence="7 8">TSV85</strain>
    </source>
</reference>
<feature type="transmembrane region" description="Helical" evidence="5">
    <location>
        <begin position="87"/>
        <end position="107"/>
    </location>
</feature>
<evidence type="ECO:0000313" key="8">
    <source>
        <dbReference type="Proteomes" id="UP000062788"/>
    </source>
</evidence>
<feature type="transmembrane region" description="Helical" evidence="5">
    <location>
        <begin position="161"/>
        <end position="181"/>
    </location>
</feature>
<dbReference type="EMBL" id="LOWA01000011">
    <property type="protein sequence ID" value="KVE29706.1"/>
    <property type="molecule type" value="Genomic_DNA"/>
</dbReference>
<feature type="transmembrane region" description="Helical" evidence="5">
    <location>
        <begin position="63"/>
        <end position="81"/>
    </location>
</feature>
<dbReference type="InterPro" id="IPR007016">
    <property type="entry name" value="O-antigen_ligase-rel_domated"/>
</dbReference>
<feature type="domain" description="O-antigen ligase-related" evidence="6">
    <location>
        <begin position="194"/>
        <end position="351"/>
    </location>
</feature>
<evidence type="ECO:0000256" key="3">
    <source>
        <dbReference type="ARBA" id="ARBA00022989"/>
    </source>
</evidence>
<evidence type="ECO:0000256" key="4">
    <source>
        <dbReference type="ARBA" id="ARBA00023136"/>
    </source>
</evidence>
<keyword evidence="2 5" id="KW-0812">Transmembrane</keyword>
<protein>
    <submittedName>
        <fullName evidence="7">Polymerase</fullName>
    </submittedName>
</protein>
<feature type="transmembrane region" description="Helical" evidence="5">
    <location>
        <begin position="119"/>
        <end position="141"/>
    </location>
</feature>
<accession>A0A118DQH1</accession>
<dbReference type="GO" id="GO:0016020">
    <property type="term" value="C:membrane"/>
    <property type="evidence" value="ECO:0007669"/>
    <property type="project" value="UniProtKB-SubCell"/>
</dbReference>
<feature type="transmembrane region" description="Helical" evidence="5">
    <location>
        <begin position="20"/>
        <end position="42"/>
    </location>
</feature>
<evidence type="ECO:0000256" key="1">
    <source>
        <dbReference type="ARBA" id="ARBA00004141"/>
    </source>
</evidence>
<organism evidence="7 8">
    <name type="scientific">Burkholderia singularis</name>
    <dbReference type="NCBI Taxonomy" id="1503053"/>
    <lineage>
        <taxon>Bacteria</taxon>
        <taxon>Pseudomonadati</taxon>
        <taxon>Pseudomonadota</taxon>
        <taxon>Betaproteobacteria</taxon>
        <taxon>Burkholderiales</taxon>
        <taxon>Burkholderiaceae</taxon>
        <taxon>Burkholderia</taxon>
        <taxon>pseudomallei group</taxon>
    </lineage>
</organism>
<dbReference type="PANTHER" id="PTHR37422">
    <property type="entry name" value="TEICHURONIC ACID BIOSYNTHESIS PROTEIN TUAE"/>
    <property type="match status" value="1"/>
</dbReference>
<keyword evidence="8" id="KW-1185">Reference proteome</keyword>
<dbReference type="Pfam" id="PF04932">
    <property type="entry name" value="Wzy_C"/>
    <property type="match status" value="1"/>
</dbReference>